<reference evidence="1" key="1">
    <citation type="submission" date="2022-12" db="EMBL/GenBank/DDBJ databases">
        <title>Draft Genome Sequences of Bacillus licheniformis and Bacillus paralicheniformis strains isolated from Irish skim milk powders.</title>
        <authorList>
            <person name="Lourenco A."/>
            <person name="Li F."/>
            <person name="Geraldine D."/>
            <person name="Tobin J.T."/>
            <person name="Butler F."/>
            <person name="Jordan K."/>
            <person name="Obrien T."/>
        </authorList>
    </citation>
    <scope>NUCLEOTIDE SEQUENCE</scope>
    <source>
        <strain evidence="1">3370</strain>
    </source>
</reference>
<dbReference type="AlphaFoldDB" id="A0AAW6KGT5"/>
<organism evidence="1 2">
    <name type="scientific">Bacillus paralicheniformis</name>
    <dbReference type="NCBI Taxonomy" id="1648923"/>
    <lineage>
        <taxon>Bacteria</taxon>
        <taxon>Bacillati</taxon>
        <taxon>Bacillota</taxon>
        <taxon>Bacilli</taxon>
        <taxon>Bacillales</taxon>
        <taxon>Bacillaceae</taxon>
        <taxon>Bacillus</taxon>
    </lineage>
</organism>
<protein>
    <submittedName>
        <fullName evidence="1">Uncharacterized protein</fullName>
    </submittedName>
</protein>
<dbReference type="EMBL" id="JARAFO010000061">
    <property type="protein sequence ID" value="MDE1453729.1"/>
    <property type="molecule type" value="Genomic_DNA"/>
</dbReference>
<name>A0AAW6KGT5_9BACI</name>
<sequence length="52" mass="6094">MDGKELKPIMPGVWGHLETNKTPEELKQGLRELETKLENLLDYWSNVRRDNA</sequence>
<proteinExistence type="predicted"/>
<evidence type="ECO:0000313" key="1">
    <source>
        <dbReference type="EMBL" id="MDE1453729.1"/>
    </source>
</evidence>
<accession>A0AAW6KGT5</accession>
<gene>
    <name evidence="1" type="ORF">PVN32_16315</name>
</gene>
<evidence type="ECO:0000313" key="2">
    <source>
        <dbReference type="Proteomes" id="UP001216709"/>
    </source>
</evidence>
<dbReference type="Proteomes" id="UP001216709">
    <property type="component" value="Unassembled WGS sequence"/>
</dbReference>
<dbReference type="RefSeq" id="WP_171866307.1">
    <property type="nucleotide sequence ID" value="NZ_JARAFF010000024.1"/>
</dbReference>
<comment type="caution">
    <text evidence="1">The sequence shown here is derived from an EMBL/GenBank/DDBJ whole genome shotgun (WGS) entry which is preliminary data.</text>
</comment>